<name>A0A8H7RNI2_9FUNG</name>
<keyword evidence="3" id="KW-1185">Reference proteome</keyword>
<evidence type="ECO:0000313" key="2">
    <source>
        <dbReference type="EMBL" id="KAG2214829.1"/>
    </source>
</evidence>
<feature type="compositionally biased region" description="Basic and acidic residues" evidence="1">
    <location>
        <begin position="168"/>
        <end position="202"/>
    </location>
</feature>
<accession>A0A8H7RNI2</accession>
<dbReference type="AlphaFoldDB" id="A0A8H7RNI2"/>
<sequence>VMDFSQAQRQGFPAAFREAFPTTHILPESLLKGCYHHWKQSVQRIVGNHAVVPPGYDVDFIDLTDIMYNSMGSNAYDRAVQQIREDFPNAKKWLDWWVHEEVAGMIFKSKGWLKDELQAHPTRTTNGIEAFHRDLYRIVESKKSPCETKKFVNDGRAPDMTKTLFDLGEERRGEERRKEEERKKSAAEEQRERAAKHAERIKENKKRSKQDALEQGSKKRKVDDSNSDRSMHNDSMFKVLGLSRISADILSQCQLDADYVLGFYNPKSDGNCGWRSASVVINNDEKHYGIVKLVVKHAIVKEKDFFTSLFGSEECYLLYYKNIISLSQMK</sequence>
<dbReference type="OrthoDB" id="2255941at2759"/>
<comment type="caution">
    <text evidence="2">The sequence shown here is derived from an EMBL/GenBank/DDBJ whole genome shotgun (WGS) entry which is preliminary data.</text>
</comment>
<feature type="compositionally biased region" description="Basic and acidic residues" evidence="1">
    <location>
        <begin position="149"/>
        <end position="159"/>
    </location>
</feature>
<organism evidence="2 3">
    <name type="scientific">Circinella minor</name>
    <dbReference type="NCBI Taxonomy" id="1195481"/>
    <lineage>
        <taxon>Eukaryota</taxon>
        <taxon>Fungi</taxon>
        <taxon>Fungi incertae sedis</taxon>
        <taxon>Mucoromycota</taxon>
        <taxon>Mucoromycotina</taxon>
        <taxon>Mucoromycetes</taxon>
        <taxon>Mucorales</taxon>
        <taxon>Lichtheimiaceae</taxon>
        <taxon>Circinella</taxon>
    </lineage>
</organism>
<protein>
    <submittedName>
        <fullName evidence="2">Uncharacterized protein</fullName>
    </submittedName>
</protein>
<feature type="non-terminal residue" evidence="2">
    <location>
        <position position="1"/>
    </location>
</feature>
<reference evidence="2 3" key="1">
    <citation type="submission" date="2020-12" db="EMBL/GenBank/DDBJ databases">
        <title>Metabolic potential, ecology and presence of endohyphal bacteria is reflected in genomic diversity of Mucoromycotina.</title>
        <authorList>
            <person name="Muszewska A."/>
            <person name="Okrasinska A."/>
            <person name="Steczkiewicz K."/>
            <person name="Drgas O."/>
            <person name="Orlowska M."/>
            <person name="Perlinska-Lenart U."/>
            <person name="Aleksandrzak-Piekarczyk T."/>
            <person name="Szatraj K."/>
            <person name="Zielenkiewicz U."/>
            <person name="Pilsyk S."/>
            <person name="Malc E."/>
            <person name="Mieczkowski P."/>
            <person name="Kruszewska J.S."/>
            <person name="Biernat P."/>
            <person name="Pawlowska J."/>
        </authorList>
    </citation>
    <scope>NUCLEOTIDE SEQUENCE [LARGE SCALE GENOMIC DNA]</scope>
    <source>
        <strain evidence="2 3">CBS 142.35</strain>
    </source>
</reference>
<dbReference type="EMBL" id="JAEPRB010000574">
    <property type="protein sequence ID" value="KAG2214829.1"/>
    <property type="molecule type" value="Genomic_DNA"/>
</dbReference>
<dbReference type="Proteomes" id="UP000646827">
    <property type="component" value="Unassembled WGS sequence"/>
</dbReference>
<feature type="compositionally biased region" description="Basic and acidic residues" evidence="1">
    <location>
        <begin position="221"/>
        <end position="230"/>
    </location>
</feature>
<gene>
    <name evidence="2" type="ORF">INT45_003584</name>
</gene>
<feature type="region of interest" description="Disordered" evidence="1">
    <location>
        <begin position="149"/>
        <end position="230"/>
    </location>
</feature>
<proteinExistence type="predicted"/>
<evidence type="ECO:0000313" key="3">
    <source>
        <dbReference type="Proteomes" id="UP000646827"/>
    </source>
</evidence>
<evidence type="ECO:0000256" key="1">
    <source>
        <dbReference type="SAM" id="MobiDB-lite"/>
    </source>
</evidence>